<feature type="chain" id="PRO_5039676901" evidence="5">
    <location>
        <begin position="27"/>
        <end position="505"/>
    </location>
</feature>
<dbReference type="GO" id="GO:0015833">
    <property type="term" value="P:peptide transport"/>
    <property type="evidence" value="ECO:0007669"/>
    <property type="project" value="TreeGrafter"/>
</dbReference>
<dbReference type="PANTHER" id="PTHR30290:SF9">
    <property type="entry name" value="OLIGOPEPTIDE-BINDING PROTEIN APPA"/>
    <property type="match status" value="1"/>
</dbReference>
<feature type="domain" description="Solute-binding protein family 5" evidence="6">
    <location>
        <begin position="78"/>
        <end position="426"/>
    </location>
</feature>
<dbReference type="Proteomes" id="UP000823891">
    <property type="component" value="Unassembled WGS sequence"/>
</dbReference>
<comment type="subcellular location">
    <subcellularLocation>
        <location evidence="1">Cell membrane</location>
        <topology evidence="1">Lipid-anchor</topology>
    </subcellularLocation>
</comment>
<dbReference type="InterPro" id="IPR023765">
    <property type="entry name" value="SBP_5_CS"/>
</dbReference>
<accession>A0A9D2NH01</accession>
<dbReference type="Gene3D" id="3.40.190.10">
    <property type="entry name" value="Periplasmic binding protein-like II"/>
    <property type="match status" value="1"/>
</dbReference>
<reference evidence="7" key="1">
    <citation type="journal article" date="2021" name="PeerJ">
        <title>Extensive microbial diversity within the chicken gut microbiome revealed by metagenomics and culture.</title>
        <authorList>
            <person name="Gilroy R."/>
            <person name="Ravi A."/>
            <person name="Getino M."/>
            <person name="Pursley I."/>
            <person name="Horton D.L."/>
            <person name="Alikhan N.F."/>
            <person name="Baker D."/>
            <person name="Gharbi K."/>
            <person name="Hall N."/>
            <person name="Watson M."/>
            <person name="Adriaenssens E.M."/>
            <person name="Foster-Nyarko E."/>
            <person name="Jarju S."/>
            <person name="Secka A."/>
            <person name="Antonio M."/>
            <person name="Oren A."/>
            <person name="Chaudhuri R.R."/>
            <person name="La Ragione R."/>
            <person name="Hildebrand F."/>
            <person name="Pallen M.J."/>
        </authorList>
    </citation>
    <scope>NUCLEOTIDE SEQUENCE</scope>
    <source>
        <strain evidence="7">USAMLcec2-132</strain>
    </source>
</reference>
<evidence type="ECO:0000256" key="2">
    <source>
        <dbReference type="ARBA" id="ARBA00005695"/>
    </source>
</evidence>
<dbReference type="SUPFAM" id="SSF53850">
    <property type="entry name" value="Periplasmic binding protein-like II"/>
    <property type="match status" value="1"/>
</dbReference>
<dbReference type="GO" id="GO:0042597">
    <property type="term" value="C:periplasmic space"/>
    <property type="evidence" value="ECO:0007669"/>
    <property type="project" value="UniProtKB-ARBA"/>
</dbReference>
<dbReference type="PIRSF" id="PIRSF002741">
    <property type="entry name" value="MppA"/>
    <property type="match status" value="1"/>
</dbReference>
<sequence>MKTKAVKRILLTLVCTTLTVALSACSGDKAGESSSQITIGIPQDIEDSLDPHKAVAAGTEEVLFNLYEGLVKSDSSGELQPAIASDYSISEDAVTYTFTLREGVKFHDGSTVTAQDVKYSIDRCADTTNGEPLVEAYSNIQSVNIVDEDTVEVVLKSPDTDFLANMTTAIIPASNESPETNPIGTGPYKYVSRSPQENFVVEKFDDYWGTPANIEKVTFLVCANTDSIVMNLQGGAIDMFARVTTTQASQLGDQFDVLEGTMNLVQALYLNNAVEPFDNELVRQALCYAVDPQGIMDLISDGKGTQIGSSMFPAFGKYYMPELNELYSQDYEKAKELLAEAGYPDGFSFTITVPSNYQQHIDTAQVIVEQLKNIGVTAEINLVEWETWVSEAYTNRNFEATVVGVDASSLTASALLSRFVSDAPNNFINFNNADYDAAFARAEAAVDDEEKTEAYKECERILAEHAANVYIQDLPCLVALNKKYAGYEFYPLYVQDIAKLYIVEE</sequence>
<dbReference type="Pfam" id="PF00496">
    <property type="entry name" value="SBP_bac_5"/>
    <property type="match status" value="1"/>
</dbReference>
<organism evidence="7 8">
    <name type="scientific">Candidatus Eisenbergiella merdavium</name>
    <dbReference type="NCBI Taxonomy" id="2838551"/>
    <lineage>
        <taxon>Bacteria</taxon>
        <taxon>Bacillati</taxon>
        <taxon>Bacillota</taxon>
        <taxon>Clostridia</taxon>
        <taxon>Lachnospirales</taxon>
        <taxon>Lachnospiraceae</taxon>
        <taxon>Eisenbergiella</taxon>
    </lineage>
</organism>
<dbReference type="EMBL" id="DWWS01000046">
    <property type="protein sequence ID" value="HJC24668.1"/>
    <property type="molecule type" value="Genomic_DNA"/>
</dbReference>
<keyword evidence="3" id="KW-0813">Transport</keyword>
<comment type="caution">
    <text evidence="7">The sequence shown here is derived from an EMBL/GenBank/DDBJ whole genome shotgun (WGS) entry which is preliminary data.</text>
</comment>
<evidence type="ECO:0000256" key="5">
    <source>
        <dbReference type="SAM" id="SignalP"/>
    </source>
</evidence>
<evidence type="ECO:0000256" key="4">
    <source>
        <dbReference type="ARBA" id="ARBA00022729"/>
    </source>
</evidence>
<dbReference type="Gene3D" id="3.10.105.10">
    <property type="entry name" value="Dipeptide-binding Protein, Domain 3"/>
    <property type="match status" value="1"/>
</dbReference>
<keyword evidence="4 5" id="KW-0732">Signal</keyword>
<feature type="signal peptide" evidence="5">
    <location>
        <begin position="1"/>
        <end position="26"/>
    </location>
</feature>
<dbReference type="PROSITE" id="PS51257">
    <property type="entry name" value="PROKAR_LIPOPROTEIN"/>
    <property type="match status" value="1"/>
</dbReference>
<reference evidence="7" key="2">
    <citation type="submission" date="2021-04" db="EMBL/GenBank/DDBJ databases">
        <authorList>
            <person name="Gilroy R."/>
        </authorList>
    </citation>
    <scope>NUCLEOTIDE SEQUENCE</scope>
    <source>
        <strain evidence="7">USAMLcec2-132</strain>
    </source>
</reference>
<proteinExistence type="inferred from homology"/>
<dbReference type="PANTHER" id="PTHR30290">
    <property type="entry name" value="PERIPLASMIC BINDING COMPONENT OF ABC TRANSPORTER"/>
    <property type="match status" value="1"/>
</dbReference>
<dbReference type="InterPro" id="IPR039424">
    <property type="entry name" value="SBP_5"/>
</dbReference>
<dbReference type="InterPro" id="IPR000914">
    <property type="entry name" value="SBP_5_dom"/>
</dbReference>
<evidence type="ECO:0000313" key="7">
    <source>
        <dbReference type="EMBL" id="HJC24668.1"/>
    </source>
</evidence>
<evidence type="ECO:0000256" key="3">
    <source>
        <dbReference type="ARBA" id="ARBA00022448"/>
    </source>
</evidence>
<dbReference type="GO" id="GO:0043190">
    <property type="term" value="C:ATP-binding cassette (ABC) transporter complex"/>
    <property type="evidence" value="ECO:0007669"/>
    <property type="project" value="InterPro"/>
</dbReference>
<evidence type="ECO:0000256" key="1">
    <source>
        <dbReference type="ARBA" id="ARBA00004193"/>
    </source>
</evidence>
<dbReference type="GO" id="GO:1904680">
    <property type="term" value="F:peptide transmembrane transporter activity"/>
    <property type="evidence" value="ECO:0007669"/>
    <property type="project" value="TreeGrafter"/>
</dbReference>
<evidence type="ECO:0000313" key="8">
    <source>
        <dbReference type="Proteomes" id="UP000823891"/>
    </source>
</evidence>
<gene>
    <name evidence="7" type="ORF">H9761_13340</name>
</gene>
<name>A0A9D2NH01_9FIRM</name>
<evidence type="ECO:0000259" key="6">
    <source>
        <dbReference type="Pfam" id="PF00496"/>
    </source>
</evidence>
<comment type="similarity">
    <text evidence="2">Belongs to the bacterial solute-binding protein 5 family.</text>
</comment>
<dbReference type="AlphaFoldDB" id="A0A9D2NH01"/>
<dbReference type="InterPro" id="IPR030678">
    <property type="entry name" value="Peptide/Ni-bd"/>
</dbReference>
<protein>
    <submittedName>
        <fullName evidence="7">ABC transporter substrate-binding protein</fullName>
    </submittedName>
</protein>
<dbReference type="PROSITE" id="PS01040">
    <property type="entry name" value="SBP_BACTERIAL_5"/>
    <property type="match status" value="1"/>
</dbReference>